<evidence type="ECO:0000259" key="2">
    <source>
        <dbReference type="Pfam" id="PF13699"/>
    </source>
</evidence>
<dbReference type="Proteomes" id="UP000509335">
    <property type="component" value="Chromosome"/>
</dbReference>
<dbReference type="EMBL" id="CP058322">
    <property type="protein sequence ID" value="QLD27906.1"/>
    <property type="molecule type" value="Genomic_DNA"/>
</dbReference>
<name>A0A7H8XSC8_9ACTN</name>
<proteinExistence type="predicted"/>
<feature type="domain" description="eCIS core" evidence="2">
    <location>
        <begin position="91"/>
        <end position="161"/>
    </location>
</feature>
<feature type="compositionally biased region" description="Low complexity" evidence="1">
    <location>
        <begin position="24"/>
        <end position="34"/>
    </location>
</feature>
<dbReference type="KEGG" id="mcab:HXZ27_29940"/>
<evidence type="ECO:0000313" key="3">
    <source>
        <dbReference type="EMBL" id="QLD27906.1"/>
    </source>
</evidence>
<dbReference type="InterPro" id="IPR025295">
    <property type="entry name" value="eCIS_core_dom"/>
</dbReference>
<evidence type="ECO:0000256" key="1">
    <source>
        <dbReference type="SAM" id="MobiDB-lite"/>
    </source>
</evidence>
<dbReference type="Pfam" id="PF13699">
    <property type="entry name" value="eCIS_core"/>
    <property type="match status" value="1"/>
</dbReference>
<protein>
    <submittedName>
        <fullName evidence="3">DUF4157 domain-containing protein</fullName>
    </submittedName>
</protein>
<dbReference type="AlphaFoldDB" id="A0A7H8XSC8"/>
<reference evidence="3 4" key="1">
    <citation type="submission" date="2020-07" db="EMBL/GenBank/DDBJ databases">
        <title>A bifunctional nitrone conjugated secondary metabolite targeting the ribosome.</title>
        <authorList>
            <person name="Limbrick E.M."/>
            <person name="Graf M."/>
            <person name="Derewacz D.K."/>
            <person name="Nguyen F."/>
            <person name="Spraggins J.M."/>
            <person name="Wieland M."/>
            <person name="Ynigez-Gutierrez A.E."/>
            <person name="Reisman B.J."/>
            <person name="Zinshteyn B."/>
            <person name="McCulloch K."/>
            <person name="Iverson T.M."/>
            <person name="Green R."/>
            <person name="Wilson D.N."/>
            <person name="Bachmann B.O."/>
        </authorList>
    </citation>
    <scope>NUCLEOTIDE SEQUENCE [LARGE SCALE GENOMIC DNA]</scope>
    <source>
        <strain evidence="4">aurantiaca</strain>
    </source>
</reference>
<organism evidence="3 4">
    <name type="scientific">Micromonospora carbonacea</name>
    <dbReference type="NCBI Taxonomy" id="47853"/>
    <lineage>
        <taxon>Bacteria</taxon>
        <taxon>Bacillati</taxon>
        <taxon>Actinomycetota</taxon>
        <taxon>Actinomycetes</taxon>
        <taxon>Micromonosporales</taxon>
        <taxon>Micromonosporaceae</taxon>
        <taxon>Micromonospora</taxon>
    </lineage>
</organism>
<gene>
    <name evidence="3" type="ORF">HXZ27_29940</name>
</gene>
<feature type="compositionally biased region" description="Basic and acidic residues" evidence="1">
    <location>
        <begin position="177"/>
        <end position="187"/>
    </location>
</feature>
<sequence length="199" mass="20881">MHRIRPGQDSDAREQQPARPAPPATRHTGAPAPAGGTGPEELAGLQRTMGNRAVARLIEQDRHGHAPGCGHDAPAVQRSTAHEVLRGGGRPLDETTRVDMEGRLGADFSDVRVHDDAAARTSAAELGARAYTSGNHVVLGEGGADRHTLAHELTHVIQQRLGPVAGTDDGTGLRVSDPGDRFEREAEATASRVLADGTT</sequence>
<evidence type="ECO:0000313" key="4">
    <source>
        <dbReference type="Proteomes" id="UP000509335"/>
    </source>
</evidence>
<feature type="region of interest" description="Disordered" evidence="1">
    <location>
        <begin position="163"/>
        <end position="199"/>
    </location>
</feature>
<feature type="region of interest" description="Disordered" evidence="1">
    <location>
        <begin position="1"/>
        <end position="51"/>
    </location>
</feature>
<accession>A0A7H8XSC8</accession>
<feature type="compositionally biased region" description="Basic and acidic residues" evidence="1">
    <location>
        <begin position="1"/>
        <end position="16"/>
    </location>
</feature>